<organism evidence="2">
    <name type="scientific">Dichomitus squalens</name>
    <dbReference type="NCBI Taxonomy" id="114155"/>
    <lineage>
        <taxon>Eukaryota</taxon>
        <taxon>Fungi</taxon>
        <taxon>Dikarya</taxon>
        <taxon>Basidiomycota</taxon>
        <taxon>Agaricomycotina</taxon>
        <taxon>Agaricomycetes</taxon>
        <taxon>Polyporales</taxon>
        <taxon>Polyporaceae</taxon>
        <taxon>Dichomitus</taxon>
    </lineage>
</organism>
<dbReference type="AlphaFoldDB" id="A0A4V2JZ36"/>
<accession>A0A4V2JZ36</accession>
<evidence type="ECO:0000256" key="1">
    <source>
        <dbReference type="SAM" id="MobiDB-lite"/>
    </source>
</evidence>
<evidence type="ECO:0000313" key="2">
    <source>
        <dbReference type="EMBL" id="TBU23553.1"/>
    </source>
</evidence>
<gene>
    <name evidence="2" type="ORF">BD311DRAFT_673735</name>
</gene>
<sequence>MASRTILLSRLAKHVAHPAPGSTLSRAAVQTAASLTTALRFPQTRASRPLHSHSHRPPVPSRPSSTRHISSSAPRASNPSVAQSFADPDRPDLHYHLFTPPTQLSSEYPVFALSFLPTPPPSILSSSVIGWLPASGEGEGAGLNDFVENERFLAVLHEAIQSALRDGVDEVQKAGATQTHAGWMHIHDGRNVPALQRVGDPDDIIASVRVEDGEILAETYQPMPAYRLCTSDGVLQLTEGLAARLVEVLEARVKQEHGQGQR</sequence>
<reference evidence="2" key="1">
    <citation type="submission" date="2019-01" db="EMBL/GenBank/DDBJ databases">
        <title>Draft genome sequences of three monokaryotic isolates of the white-rot basidiomycete fungus Dichomitus squalens.</title>
        <authorList>
            <consortium name="DOE Joint Genome Institute"/>
            <person name="Lopez S.C."/>
            <person name="Andreopoulos B."/>
            <person name="Pangilinan J."/>
            <person name="Lipzen A."/>
            <person name="Riley R."/>
            <person name="Ahrendt S."/>
            <person name="Ng V."/>
            <person name="Barry K."/>
            <person name="Daum C."/>
            <person name="Grigoriev I.V."/>
            <person name="Hilden K.S."/>
            <person name="Makela M.R."/>
            <person name="de Vries R.P."/>
        </authorList>
    </citation>
    <scope>NUCLEOTIDE SEQUENCE [LARGE SCALE GENOMIC DNA]</scope>
    <source>
        <strain evidence="2">OM18370.1</strain>
    </source>
</reference>
<dbReference type="Proteomes" id="UP000292957">
    <property type="component" value="Unassembled WGS sequence"/>
</dbReference>
<dbReference type="EMBL" id="ML143502">
    <property type="protein sequence ID" value="TBU23553.1"/>
    <property type="molecule type" value="Genomic_DNA"/>
</dbReference>
<dbReference type="PANTHER" id="PTHR37331:SF1">
    <property type="entry name" value="YALI0F11671P"/>
    <property type="match status" value="1"/>
</dbReference>
<proteinExistence type="predicted"/>
<dbReference type="OrthoDB" id="5397701at2759"/>
<name>A0A4V2JZ36_9APHY</name>
<feature type="compositionally biased region" description="Low complexity" evidence="1">
    <location>
        <begin position="62"/>
        <end position="75"/>
    </location>
</feature>
<protein>
    <submittedName>
        <fullName evidence="2">Uncharacterized protein</fullName>
    </submittedName>
</protein>
<feature type="region of interest" description="Disordered" evidence="1">
    <location>
        <begin position="40"/>
        <end position="86"/>
    </location>
</feature>
<dbReference type="PANTHER" id="PTHR37331">
    <property type="entry name" value="YALI0F11671P"/>
    <property type="match status" value="1"/>
</dbReference>